<evidence type="ECO:0000313" key="3">
    <source>
        <dbReference type="EMBL" id="GAA3999678.1"/>
    </source>
</evidence>
<organism evidence="3 4">
    <name type="scientific">Comamonas faecalis</name>
    <dbReference type="NCBI Taxonomy" id="1387849"/>
    <lineage>
        <taxon>Bacteria</taxon>
        <taxon>Pseudomonadati</taxon>
        <taxon>Pseudomonadota</taxon>
        <taxon>Betaproteobacteria</taxon>
        <taxon>Burkholderiales</taxon>
        <taxon>Comamonadaceae</taxon>
        <taxon>Comamonas</taxon>
    </lineage>
</organism>
<evidence type="ECO:0000313" key="4">
    <source>
        <dbReference type="Proteomes" id="UP001501627"/>
    </source>
</evidence>
<proteinExistence type="inferred from homology"/>
<reference evidence="4" key="1">
    <citation type="journal article" date="2019" name="Int. J. Syst. Evol. Microbiol.">
        <title>The Global Catalogue of Microorganisms (GCM) 10K type strain sequencing project: providing services to taxonomists for standard genome sequencing and annotation.</title>
        <authorList>
            <consortium name="The Broad Institute Genomics Platform"/>
            <consortium name="The Broad Institute Genome Sequencing Center for Infectious Disease"/>
            <person name="Wu L."/>
            <person name="Ma J."/>
        </authorList>
    </citation>
    <scope>NUCLEOTIDE SEQUENCE [LARGE SCALE GENOMIC DNA]</scope>
    <source>
        <strain evidence="4">JCM 17561</strain>
    </source>
</reference>
<comment type="similarity">
    <text evidence="1">Belongs to the Cu-Zn superoxide dismutase family.</text>
</comment>
<protein>
    <recommendedName>
        <fullName evidence="5">CHRD domain-containing protein</fullName>
    </recommendedName>
</protein>
<dbReference type="RefSeq" id="WP_344869732.1">
    <property type="nucleotide sequence ID" value="NZ_BAABBP010000023.1"/>
</dbReference>
<comment type="caution">
    <text evidence="3">The sequence shown here is derived from an EMBL/GenBank/DDBJ whole genome shotgun (WGS) entry which is preliminary data.</text>
</comment>
<keyword evidence="4" id="KW-1185">Reference proteome</keyword>
<gene>
    <name evidence="3" type="ORF">GCM10022279_24220</name>
</gene>
<dbReference type="PROSITE" id="PS51257">
    <property type="entry name" value="PROKAR_LIPOPROTEIN"/>
    <property type="match status" value="1"/>
</dbReference>
<feature type="signal peptide" evidence="2">
    <location>
        <begin position="1"/>
        <end position="21"/>
    </location>
</feature>
<evidence type="ECO:0000256" key="1">
    <source>
        <dbReference type="ARBA" id="ARBA00010457"/>
    </source>
</evidence>
<dbReference type="EMBL" id="BAABBP010000023">
    <property type="protein sequence ID" value="GAA3999678.1"/>
    <property type="molecule type" value="Genomic_DNA"/>
</dbReference>
<evidence type="ECO:0008006" key="5">
    <source>
        <dbReference type="Google" id="ProtNLM"/>
    </source>
</evidence>
<accession>A0ABP7RMJ7</accession>
<dbReference type="Gene3D" id="2.60.40.200">
    <property type="entry name" value="Superoxide dismutase, copper/zinc binding domain"/>
    <property type="match status" value="1"/>
</dbReference>
<keyword evidence="2" id="KW-0732">Signal</keyword>
<sequence length="213" mass="22106">MNKPMKLLAVASAAGALALLAGCASTPWGTTTYVAQLQPMNTAVTGSATTGQATFTERGGQLVMDVQVRGAPANIEHWQHFHGFKNGQPATCPAAGADTNRDGIVDLIETGPSAGTTMVPFIQHPASMDIPHGTYPVADASGAYHYRVTVPVAELQAAFAKQFPGQKLDLDRRVVFIHGVPASTRLPASVQSLGPIPAQVTLPIACGVIKKAG</sequence>
<name>A0ABP7RMJ7_9BURK</name>
<feature type="chain" id="PRO_5046453479" description="CHRD domain-containing protein" evidence="2">
    <location>
        <begin position="22"/>
        <end position="213"/>
    </location>
</feature>
<dbReference type="InterPro" id="IPR036423">
    <property type="entry name" value="SOD-like_Cu/Zn_dom_sf"/>
</dbReference>
<dbReference type="Proteomes" id="UP001501627">
    <property type="component" value="Unassembled WGS sequence"/>
</dbReference>
<evidence type="ECO:0000256" key="2">
    <source>
        <dbReference type="SAM" id="SignalP"/>
    </source>
</evidence>